<evidence type="ECO:0000313" key="3">
    <source>
        <dbReference type="EMBL" id="CAB4216073.1"/>
    </source>
</evidence>
<dbReference type="InterPro" id="IPR023214">
    <property type="entry name" value="HAD_sf"/>
</dbReference>
<protein>
    <submittedName>
        <fullName evidence="1">Uncharacterized protein</fullName>
    </submittedName>
</protein>
<dbReference type="EMBL" id="LR797437">
    <property type="protein sequence ID" value="CAB4216073.1"/>
    <property type="molecule type" value="Genomic_DNA"/>
</dbReference>
<accession>A0A6J5PPF4</accession>
<dbReference type="Gene3D" id="3.40.50.1000">
    <property type="entry name" value="HAD superfamily/HAD-like"/>
    <property type="match status" value="1"/>
</dbReference>
<gene>
    <name evidence="2" type="ORF">UFOVP1381_7</name>
    <name evidence="3" type="ORF">UFOVP1476_33</name>
    <name evidence="1" type="ORF">UFOVP944_13</name>
</gene>
<evidence type="ECO:0000313" key="2">
    <source>
        <dbReference type="EMBL" id="CAB4203241.1"/>
    </source>
</evidence>
<reference evidence="1" key="1">
    <citation type="submission" date="2020-05" db="EMBL/GenBank/DDBJ databases">
        <authorList>
            <person name="Chiriac C."/>
            <person name="Salcher M."/>
            <person name="Ghai R."/>
            <person name="Kavagutti S V."/>
        </authorList>
    </citation>
    <scope>NUCLEOTIDE SEQUENCE</scope>
</reference>
<organism evidence="1">
    <name type="scientific">uncultured Caudovirales phage</name>
    <dbReference type="NCBI Taxonomy" id="2100421"/>
    <lineage>
        <taxon>Viruses</taxon>
        <taxon>Duplodnaviria</taxon>
        <taxon>Heunggongvirae</taxon>
        <taxon>Uroviricota</taxon>
        <taxon>Caudoviricetes</taxon>
        <taxon>Peduoviridae</taxon>
        <taxon>Maltschvirus</taxon>
        <taxon>Maltschvirus maltsch</taxon>
    </lineage>
</organism>
<evidence type="ECO:0000313" key="1">
    <source>
        <dbReference type="EMBL" id="CAB4172887.1"/>
    </source>
</evidence>
<proteinExistence type="predicted"/>
<dbReference type="EMBL" id="LR797328">
    <property type="protein sequence ID" value="CAB4203241.1"/>
    <property type="molecule type" value="Genomic_DNA"/>
</dbReference>
<dbReference type="SUPFAM" id="SSF56784">
    <property type="entry name" value="HAD-like"/>
    <property type="match status" value="1"/>
</dbReference>
<name>A0A6J5PPF4_9CAUD</name>
<dbReference type="InterPro" id="IPR036412">
    <property type="entry name" value="HAD-like_sf"/>
</dbReference>
<dbReference type="EMBL" id="LR796890">
    <property type="protein sequence ID" value="CAB4172887.1"/>
    <property type="molecule type" value="Genomic_DNA"/>
</dbReference>
<sequence length="149" mass="16723">MSIILVDMDGTLDLGSGRPNEAMIARLRESGETIYILSARNKGRLEETRSWLTKYDVPHQEVYLNEFPAGPSSELRWKRYKAEKLIADGAEIALAVDNNAAVRRIYRSLGIEAISPAAFIGPRSVKDLEGMHGKELMDHLKRMADEEHA</sequence>